<evidence type="ECO:0000256" key="1">
    <source>
        <dbReference type="ARBA" id="ARBA00004651"/>
    </source>
</evidence>
<keyword evidence="5 6" id="KW-0472">Membrane</keyword>
<keyword evidence="3 6" id="KW-0812">Transmembrane</keyword>
<keyword evidence="9" id="KW-1185">Reference proteome</keyword>
<dbReference type="RefSeq" id="WP_239169381.1">
    <property type="nucleotide sequence ID" value="NZ_BAAABO010000011.1"/>
</dbReference>
<dbReference type="PANTHER" id="PTHR36115">
    <property type="entry name" value="PROLINE-RICH ANTIGEN HOMOLOG-RELATED"/>
    <property type="match status" value="1"/>
</dbReference>
<proteinExistence type="predicted"/>
<evidence type="ECO:0000256" key="5">
    <source>
        <dbReference type="ARBA" id="ARBA00023136"/>
    </source>
</evidence>
<comment type="subcellular location">
    <subcellularLocation>
        <location evidence="1">Cell membrane</location>
        <topology evidence="1">Multi-pass membrane protein</topology>
    </subcellularLocation>
</comment>
<reference evidence="8 9" key="1">
    <citation type="submission" date="2021-01" db="EMBL/GenBank/DDBJ databases">
        <title>Whole genome shotgun sequence of Actinoplanes deccanensis NBRC 13994.</title>
        <authorList>
            <person name="Komaki H."/>
            <person name="Tamura T."/>
        </authorList>
    </citation>
    <scope>NUCLEOTIDE SEQUENCE [LARGE SCALE GENOMIC DNA]</scope>
    <source>
        <strain evidence="8 9">NBRC 13994</strain>
    </source>
</reference>
<feature type="domain" description="RDD" evidence="7">
    <location>
        <begin position="20"/>
        <end position="146"/>
    </location>
</feature>
<feature type="transmembrane region" description="Helical" evidence="6">
    <location>
        <begin position="27"/>
        <end position="52"/>
    </location>
</feature>
<evidence type="ECO:0000313" key="9">
    <source>
        <dbReference type="Proteomes" id="UP000609879"/>
    </source>
</evidence>
<protein>
    <recommendedName>
        <fullName evidence="7">RDD domain-containing protein</fullName>
    </recommendedName>
</protein>
<evidence type="ECO:0000256" key="6">
    <source>
        <dbReference type="SAM" id="Phobius"/>
    </source>
</evidence>
<accession>A0ABQ3YH14</accession>
<name>A0ABQ3YH14_9ACTN</name>
<gene>
    <name evidence="8" type="ORF">Ade02nite_79390</name>
</gene>
<keyword evidence="4 6" id="KW-1133">Transmembrane helix</keyword>
<dbReference type="PANTHER" id="PTHR36115:SF10">
    <property type="entry name" value="RDD DOMAIN-CONTAINING PROTEIN"/>
    <property type="match status" value="1"/>
</dbReference>
<dbReference type="InterPro" id="IPR010432">
    <property type="entry name" value="RDD"/>
</dbReference>
<comment type="caution">
    <text evidence="8">The sequence shown here is derived from an EMBL/GenBank/DDBJ whole genome shotgun (WGS) entry which is preliminary data.</text>
</comment>
<evidence type="ECO:0000256" key="2">
    <source>
        <dbReference type="ARBA" id="ARBA00022475"/>
    </source>
</evidence>
<dbReference type="EMBL" id="BOMI01000165">
    <property type="protein sequence ID" value="GID79298.1"/>
    <property type="molecule type" value="Genomic_DNA"/>
</dbReference>
<feature type="transmembrane region" description="Helical" evidence="6">
    <location>
        <begin position="109"/>
        <end position="134"/>
    </location>
</feature>
<dbReference type="Pfam" id="PF06271">
    <property type="entry name" value="RDD"/>
    <property type="match status" value="1"/>
</dbReference>
<evidence type="ECO:0000313" key="8">
    <source>
        <dbReference type="EMBL" id="GID79298.1"/>
    </source>
</evidence>
<sequence length="156" mass="16346">MSDAGISVAPRGDLRPAPVYAGPVSRLLAYVVDALLITVVGTAGIAVVALIGQVAGVVVRDLGTLLAGAYAILLPAVFAVYCAVFWLLAGRTPGMALLGLRVVTAAGRPVRWFPALVRGVLLAYFPIGAAWLLVDRRHRALHDLIARTAVVRHHPG</sequence>
<dbReference type="InterPro" id="IPR051791">
    <property type="entry name" value="Pra-immunoreactive"/>
</dbReference>
<evidence type="ECO:0000256" key="3">
    <source>
        <dbReference type="ARBA" id="ARBA00022692"/>
    </source>
</evidence>
<evidence type="ECO:0000256" key="4">
    <source>
        <dbReference type="ARBA" id="ARBA00022989"/>
    </source>
</evidence>
<feature type="transmembrane region" description="Helical" evidence="6">
    <location>
        <begin position="64"/>
        <end position="89"/>
    </location>
</feature>
<evidence type="ECO:0000259" key="7">
    <source>
        <dbReference type="Pfam" id="PF06271"/>
    </source>
</evidence>
<dbReference type="Proteomes" id="UP000609879">
    <property type="component" value="Unassembled WGS sequence"/>
</dbReference>
<organism evidence="8 9">
    <name type="scientific">Paractinoplanes deccanensis</name>
    <dbReference type="NCBI Taxonomy" id="113561"/>
    <lineage>
        <taxon>Bacteria</taxon>
        <taxon>Bacillati</taxon>
        <taxon>Actinomycetota</taxon>
        <taxon>Actinomycetes</taxon>
        <taxon>Micromonosporales</taxon>
        <taxon>Micromonosporaceae</taxon>
        <taxon>Paractinoplanes</taxon>
    </lineage>
</organism>
<keyword evidence="2" id="KW-1003">Cell membrane</keyword>